<evidence type="ECO:0000313" key="2">
    <source>
        <dbReference type="Proteomes" id="UP000187455"/>
    </source>
</evidence>
<gene>
    <name evidence="1" type="ORF">AYI68_g639</name>
</gene>
<keyword evidence="2" id="KW-1185">Reference proteome</keyword>
<evidence type="ECO:0000313" key="1">
    <source>
        <dbReference type="EMBL" id="OLY85175.1"/>
    </source>
</evidence>
<accession>A0A1R0H7M0</accession>
<sequence length="118" mass="13494">MKTNLKNLKKNKITKFFLPTPICRTMPQEYWFKVVDTDLLAKKYEICPACQLVLYQQLWHPFLASVHPPTFAVTIYCYISKQIIDKESEYAGLNTIAATITGKSSSLNSVSLNQIFAK</sequence>
<name>A0A1R0H7M0_9FUNG</name>
<protein>
    <submittedName>
        <fullName evidence="1">Uncharacterized protein</fullName>
    </submittedName>
</protein>
<proteinExistence type="predicted"/>
<dbReference type="EMBL" id="LSSL01000202">
    <property type="protein sequence ID" value="OLY85175.1"/>
    <property type="molecule type" value="Genomic_DNA"/>
</dbReference>
<dbReference type="AlphaFoldDB" id="A0A1R0H7M0"/>
<dbReference type="Proteomes" id="UP000187455">
    <property type="component" value="Unassembled WGS sequence"/>
</dbReference>
<organism evidence="1 2">
    <name type="scientific">Smittium mucronatum</name>
    <dbReference type="NCBI Taxonomy" id="133383"/>
    <lineage>
        <taxon>Eukaryota</taxon>
        <taxon>Fungi</taxon>
        <taxon>Fungi incertae sedis</taxon>
        <taxon>Zoopagomycota</taxon>
        <taxon>Kickxellomycotina</taxon>
        <taxon>Harpellomycetes</taxon>
        <taxon>Harpellales</taxon>
        <taxon>Legeriomycetaceae</taxon>
        <taxon>Smittium</taxon>
    </lineage>
</organism>
<reference evidence="1 2" key="1">
    <citation type="journal article" date="2016" name="Mol. Biol. Evol.">
        <title>Genome-Wide Survey of Gut Fungi (Harpellales) Reveals the First Horizontally Transferred Ubiquitin Gene from a Mosquito Host.</title>
        <authorList>
            <person name="Wang Y."/>
            <person name="White M.M."/>
            <person name="Kvist S."/>
            <person name="Moncalvo J.M."/>
        </authorList>
    </citation>
    <scope>NUCLEOTIDE SEQUENCE [LARGE SCALE GENOMIC DNA]</scope>
    <source>
        <strain evidence="1 2">ALG-7-W6</strain>
    </source>
</reference>
<comment type="caution">
    <text evidence="1">The sequence shown here is derived from an EMBL/GenBank/DDBJ whole genome shotgun (WGS) entry which is preliminary data.</text>
</comment>